<dbReference type="Proteomes" id="UP000315369">
    <property type="component" value="Unassembled WGS sequence"/>
</dbReference>
<protein>
    <submittedName>
        <fullName evidence="1">Sialidase</fullName>
    </submittedName>
</protein>
<dbReference type="PROSITE" id="PS51257">
    <property type="entry name" value="PROKAR_LIPOPROTEIN"/>
    <property type="match status" value="1"/>
</dbReference>
<accession>A0A540X547</accession>
<sequence length="688" mass="72747">MRRLLLVLPLLLLAGCKKDVTQGAVKVTVKYGPFLPGCLRVEAFDVASGQTRGKDIVGTEVKGTRADGGSMMVALIPPLDWGASVGVRATAFEQSCEGKAVVSDSQRVTVELDTVHAVTLSLQATDADQDGYVGESSNGTDCRDDVLAINPGAEELCNDVDDNCDGVGDTVHFQLGEACSTSADCSGVFRCGTTDRARFCDTPPSRNVYLDGDQDGHGKKDSTPLIVCGATPDGYTTGAPDDCDDTNRDIRPGLTDLCDDVDTNCDGVKDEGFPTLTQQCTDSFQCQGTNQCNSVQTALECVTSSVATLWYPDEDGDTFGGNTGIVQSCVKPAGAYVTNSSDCNDGDSRTHPGATELCDDLDNDCDGQKELQSVCPGGNAPAWTSRNVGSGGMKDWYAASSWTRGGVWVGGDDNRRARLLPTGTNFTVITDDSCGADDTQWRAIWADPTTGRAWLGSEGGKKAHQDTTAAGCSDISDDNRWIFGMTGLRTNNVLTLYGANSPTGEDNQTTGTSFTWDGGGTLSYNAANNALPSVYNIHGSAQSHLLLVGGASNTPRAFRFNPANSRWETENAEQDTTGARALRAVWVVNDQVAFAVGDGGTVLRKVNGTKWVKQGFPNAHDLTSVIAFGAGSAYATCANGHIYRYNGQTWTEIHAASGGRLNDITGTGPDDLWVVGIGGRILRWPAWP</sequence>
<name>A0A540X547_9BACT</name>
<evidence type="ECO:0000313" key="2">
    <source>
        <dbReference type="Proteomes" id="UP000315369"/>
    </source>
</evidence>
<gene>
    <name evidence="1" type="ORF">FJV41_08980</name>
</gene>
<dbReference type="EMBL" id="VIFM01000025">
    <property type="protein sequence ID" value="TQF16368.1"/>
    <property type="molecule type" value="Genomic_DNA"/>
</dbReference>
<comment type="caution">
    <text evidence="1">The sequence shown here is derived from an EMBL/GenBank/DDBJ whole genome shotgun (WGS) entry which is preliminary data.</text>
</comment>
<reference evidence="1 2" key="1">
    <citation type="submission" date="2019-06" db="EMBL/GenBank/DDBJ databases">
        <authorList>
            <person name="Livingstone P."/>
            <person name="Whitworth D."/>
        </authorList>
    </citation>
    <scope>NUCLEOTIDE SEQUENCE [LARGE SCALE GENOMIC DNA]</scope>
    <source>
        <strain evidence="1 2">AM401</strain>
    </source>
</reference>
<organism evidence="1 2">
    <name type="scientific">Myxococcus llanfairpwllgwyngyllgogerychwyrndrobwllllantysiliogogogochensis</name>
    <dbReference type="NCBI Taxonomy" id="2590453"/>
    <lineage>
        <taxon>Bacteria</taxon>
        <taxon>Pseudomonadati</taxon>
        <taxon>Myxococcota</taxon>
        <taxon>Myxococcia</taxon>
        <taxon>Myxococcales</taxon>
        <taxon>Cystobacterineae</taxon>
        <taxon>Myxococcaceae</taxon>
        <taxon>Myxococcus</taxon>
    </lineage>
</organism>
<keyword evidence="2" id="KW-1185">Reference proteome</keyword>
<dbReference type="RefSeq" id="WP_141642016.1">
    <property type="nucleotide sequence ID" value="NZ_VIFM01000025.1"/>
</dbReference>
<dbReference type="OrthoDB" id="5483347at2"/>
<dbReference type="Pfam" id="PF11617">
    <property type="entry name" value="Cu-binding_MopE"/>
    <property type="match status" value="3"/>
</dbReference>
<dbReference type="InterPro" id="IPR021655">
    <property type="entry name" value="Put_metal-bd"/>
</dbReference>
<dbReference type="AlphaFoldDB" id="A0A540X547"/>
<proteinExistence type="predicted"/>
<evidence type="ECO:0000313" key="1">
    <source>
        <dbReference type="EMBL" id="TQF16368.1"/>
    </source>
</evidence>